<dbReference type="SMART" id="SM00670">
    <property type="entry name" value="PINc"/>
    <property type="match status" value="1"/>
</dbReference>
<evidence type="ECO:0000313" key="2">
    <source>
        <dbReference type="EMBL" id="WWD17381.1"/>
    </source>
</evidence>
<feature type="compositionally biased region" description="Polar residues" evidence="1">
    <location>
        <begin position="346"/>
        <end position="359"/>
    </location>
</feature>
<dbReference type="AlphaFoldDB" id="A0A5M6C534"/>
<dbReference type="Proteomes" id="UP000322225">
    <property type="component" value="Chromosome 3"/>
</dbReference>
<dbReference type="Pfam" id="PF13638">
    <property type="entry name" value="PIN_4"/>
    <property type="match status" value="1"/>
</dbReference>
<evidence type="ECO:0000256" key="1">
    <source>
        <dbReference type="SAM" id="MobiDB-lite"/>
    </source>
</evidence>
<dbReference type="InterPro" id="IPR002716">
    <property type="entry name" value="PIN_dom"/>
</dbReference>
<dbReference type="OrthoDB" id="2017974at2759"/>
<dbReference type="GO" id="GO:0004540">
    <property type="term" value="F:RNA nuclease activity"/>
    <property type="evidence" value="ECO:0007669"/>
    <property type="project" value="UniProtKB-ARBA"/>
</dbReference>
<evidence type="ECO:0000313" key="3">
    <source>
        <dbReference type="Proteomes" id="UP000322225"/>
    </source>
</evidence>
<organism evidence="2 3">
    <name type="scientific">Kwoniella shandongensis</name>
    <dbReference type="NCBI Taxonomy" id="1734106"/>
    <lineage>
        <taxon>Eukaryota</taxon>
        <taxon>Fungi</taxon>
        <taxon>Dikarya</taxon>
        <taxon>Basidiomycota</taxon>
        <taxon>Agaricomycotina</taxon>
        <taxon>Tremellomycetes</taxon>
        <taxon>Tremellales</taxon>
        <taxon>Cryptococcaceae</taxon>
        <taxon>Kwoniella</taxon>
    </lineage>
</organism>
<dbReference type="Gene3D" id="3.40.50.1010">
    <property type="entry name" value="5'-nuclease"/>
    <property type="match status" value="1"/>
</dbReference>
<proteinExistence type="predicted"/>
<reference evidence="2" key="2">
    <citation type="submission" date="2024-01" db="EMBL/GenBank/DDBJ databases">
        <title>Comparative genomics of Cryptococcus and Kwoniella reveals pathogenesis evolution and contrasting modes of karyotype evolution via chromosome fusion or intercentromeric recombination.</title>
        <authorList>
            <person name="Coelho M.A."/>
            <person name="David-Palma M."/>
            <person name="Shea T."/>
            <person name="Bowers K."/>
            <person name="McGinley-Smith S."/>
            <person name="Mohammad A.W."/>
            <person name="Gnirke A."/>
            <person name="Yurkov A.M."/>
            <person name="Nowrousian M."/>
            <person name="Sun S."/>
            <person name="Cuomo C.A."/>
            <person name="Heitman J."/>
        </authorList>
    </citation>
    <scope>NUCLEOTIDE SEQUENCE</scope>
    <source>
        <strain evidence="2">CBS 12478</strain>
    </source>
</reference>
<dbReference type="InterPro" id="IPR029060">
    <property type="entry name" value="PIN-like_dom_sf"/>
</dbReference>
<feature type="region of interest" description="Disordered" evidence="1">
    <location>
        <begin position="327"/>
        <end position="364"/>
    </location>
</feature>
<dbReference type="InterPro" id="IPR052626">
    <property type="entry name" value="SWT1_Regulator"/>
</dbReference>
<dbReference type="KEGG" id="ksn:43586357"/>
<dbReference type="EMBL" id="CP144053">
    <property type="protein sequence ID" value="WWD17381.1"/>
    <property type="molecule type" value="Genomic_DNA"/>
</dbReference>
<feature type="compositionally biased region" description="Low complexity" evidence="1">
    <location>
        <begin position="327"/>
        <end position="345"/>
    </location>
</feature>
<sequence length="506" mass="55886">MFSPSYGSSSGARYNDTRYYTPVDSEAMYRASEMAVVREMEEEMVWEPEVLPAQPLRFLAVDTNIFISHLNLFRTIHALLLGLDPSPLILLIPSTVIYELDHLKDSSDKPELDSPISVGRLVRTATSWLLDVEKTRRESKKGALRCQSLKERYDPTVREHGSADDQILDCCLHFEETGGKVVLWTNDKNLSVKAETNHIPTIGGRHASLRSILRGCGVNFPERLWKDVAALGGVEELHEFEGAPNHWDGDVDMDMDMEVNVVGHILRHGDQSHSDPNLFSIISKHEERRYPYLIPATNPALASSSPSPFSPSPIRLNASPMIASKSPQLLSSSSKASPPNNRSPSMNGSPFPSRQSSPIKVSVSAPIQSTTPSKLLLTSLQLSLLPATRHLLASTSPTTPLIDTAIPTLTIISTLLNSLSIFDKRLIEEGYAINSIERITILRSIASVRTINDFVTYHERRVGGRRRPRSGEVVDAVKAFVECLGQLGVEGGEGLEEIVGEIERLI</sequence>
<reference evidence="2" key="1">
    <citation type="submission" date="2017-08" db="EMBL/GenBank/DDBJ databases">
        <authorList>
            <person name="Cuomo C."/>
            <person name="Billmyre B."/>
            <person name="Heitman J."/>
        </authorList>
    </citation>
    <scope>NUCLEOTIDE SEQUENCE</scope>
    <source>
        <strain evidence="2">CBS 12478</strain>
    </source>
</reference>
<dbReference type="CDD" id="cd18727">
    <property type="entry name" value="PIN_Swt1-like"/>
    <property type="match status" value="1"/>
</dbReference>
<dbReference type="PANTHER" id="PTHR16161:SF0">
    <property type="entry name" value="TRANSCRIPTIONAL PROTEIN SWT1"/>
    <property type="match status" value="1"/>
</dbReference>
<dbReference type="PANTHER" id="PTHR16161">
    <property type="entry name" value="TRANSCRIPTIONAL PROTEIN SWT1"/>
    <property type="match status" value="1"/>
</dbReference>
<gene>
    <name evidence="2" type="ORF">CI109_101822</name>
</gene>
<dbReference type="RefSeq" id="XP_031863184.1">
    <property type="nucleotide sequence ID" value="XM_032002247.1"/>
</dbReference>
<dbReference type="SUPFAM" id="SSF88723">
    <property type="entry name" value="PIN domain-like"/>
    <property type="match status" value="1"/>
</dbReference>
<dbReference type="GeneID" id="43586357"/>
<name>A0A5M6C534_9TREE</name>
<protein>
    <submittedName>
        <fullName evidence="2">Uncharacterized protein</fullName>
    </submittedName>
</protein>
<dbReference type="GO" id="GO:0005634">
    <property type="term" value="C:nucleus"/>
    <property type="evidence" value="ECO:0007669"/>
    <property type="project" value="TreeGrafter"/>
</dbReference>
<accession>A0A5M6C534</accession>
<keyword evidence="3" id="KW-1185">Reference proteome</keyword>